<dbReference type="GO" id="GO:0016020">
    <property type="term" value="C:membrane"/>
    <property type="evidence" value="ECO:0007669"/>
    <property type="project" value="UniProtKB-SubCell"/>
</dbReference>
<feature type="transmembrane region" description="Helical" evidence="5">
    <location>
        <begin position="242"/>
        <end position="260"/>
    </location>
</feature>
<feature type="transmembrane region" description="Helical" evidence="5">
    <location>
        <begin position="148"/>
        <end position="168"/>
    </location>
</feature>
<feature type="transmembrane region" description="Helical" evidence="5">
    <location>
        <begin position="293"/>
        <end position="310"/>
    </location>
</feature>
<evidence type="ECO:0000256" key="5">
    <source>
        <dbReference type="SAM" id="Phobius"/>
    </source>
</evidence>
<evidence type="ECO:0000256" key="3">
    <source>
        <dbReference type="ARBA" id="ARBA00022989"/>
    </source>
</evidence>
<dbReference type="EMBL" id="MK534438">
    <property type="protein sequence ID" value="QCF28913.1"/>
    <property type="molecule type" value="Genomic_DNA"/>
</dbReference>
<proteinExistence type="predicted"/>
<comment type="subcellular location">
    <subcellularLocation>
        <location evidence="1">Membrane</location>
        <topology evidence="1">Multi-pass membrane protein</topology>
    </subcellularLocation>
</comment>
<feature type="transmembrane region" description="Helical" evidence="5">
    <location>
        <begin position="118"/>
        <end position="136"/>
    </location>
</feature>
<evidence type="ECO:0000256" key="4">
    <source>
        <dbReference type="ARBA" id="ARBA00023136"/>
    </source>
</evidence>
<evidence type="ECO:0000256" key="2">
    <source>
        <dbReference type="ARBA" id="ARBA00022692"/>
    </source>
</evidence>
<dbReference type="InterPro" id="IPR049453">
    <property type="entry name" value="Memb_transporter_dom"/>
</dbReference>
<feature type="transmembrane region" description="Helical" evidence="5">
    <location>
        <begin position="316"/>
        <end position="337"/>
    </location>
</feature>
<feature type="domain" description="Integral membrane bound transporter" evidence="6">
    <location>
        <begin position="204"/>
        <end position="326"/>
    </location>
</feature>
<evidence type="ECO:0000256" key="1">
    <source>
        <dbReference type="ARBA" id="ARBA00004141"/>
    </source>
</evidence>
<feature type="transmembrane region" description="Helical" evidence="5">
    <location>
        <begin position="266"/>
        <end position="286"/>
    </location>
</feature>
<feature type="transmembrane region" description="Helical" evidence="5">
    <location>
        <begin position="20"/>
        <end position="40"/>
    </location>
</feature>
<keyword evidence="2 5" id="KW-0812">Transmembrane</keyword>
<keyword evidence="4 5" id="KW-0472">Membrane</keyword>
<dbReference type="AlphaFoldDB" id="A0A544SBE8"/>
<feature type="transmembrane region" description="Helical" evidence="5">
    <location>
        <begin position="93"/>
        <end position="111"/>
    </location>
</feature>
<organism evidence="7">
    <name type="scientific">Pseudomonas aeruginosa</name>
    <dbReference type="NCBI Taxonomy" id="287"/>
    <lineage>
        <taxon>Bacteria</taxon>
        <taxon>Pseudomonadati</taxon>
        <taxon>Pseudomonadota</taxon>
        <taxon>Gammaproteobacteria</taxon>
        <taxon>Pseudomonadales</taxon>
        <taxon>Pseudomonadaceae</taxon>
        <taxon>Pseudomonas</taxon>
    </lineage>
</organism>
<keyword evidence="3 5" id="KW-1133">Transmembrane helix</keyword>
<evidence type="ECO:0000259" key="6">
    <source>
        <dbReference type="Pfam" id="PF13515"/>
    </source>
</evidence>
<accession>A0A544SBE8</accession>
<reference evidence="7" key="1">
    <citation type="submission" date="2019-02" db="EMBL/GenBank/DDBJ databases">
        <title>Novel Tn1721-like structure containing novel class C beta-lactamase PAC-1 from Pseudomonas aeruginosa.</title>
        <authorList>
            <person name="Bour M."/>
            <person name="Fournier D."/>
            <person name="Jove T."/>
            <person name="Plesiat P."/>
        </authorList>
    </citation>
    <scope>NUCLEOTIDE SEQUENCE</scope>
    <source>
        <strain evidence="7">174313</strain>
    </source>
</reference>
<sequence length="344" mass="36709">MRRVVRGALLAHLLLLKGEINWSQLGCVLLLGSPWLLLSALTQDPLWLHASMVTMGGYIAADRGGLNVIRSLLQLLGMVIGFGLLYATLPLPVGFTLLCALFAVGITWLGYRSPALRSVATFTFIPALYLACELGSSSHSPSGTPTSFLSLLPYLLLGGLPVLLLLAIKARLLQVLPESQPLASISYPPLPISHLMTAGVSVALAALLVELIHFPHGQWLIWSAASVVVGEHLASRQKFTQRASGALFGVPIGIALGMLIPPSPLLFHGLALAILLSLVAFSRYVLGFAVRCGLTALTLTLSSGSMGMASERIVDVLLGGVIALVVMWAINQGCFWYRRIHPKL</sequence>
<name>A0A544SBE8_PSEAI</name>
<gene>
    <name evidence="7" type="primary">fusc</name>
</gene>
<evidence type="ECO:0000313" key="7">
    <source>
        <dbReference type="EMBL" id="QCF28913.1"/>
    </source>
</evidence>
<dbReference type="Pfam" id="PF13515">
    <property type="entry name" value="FUSC_2"/>
    <property type="match status" value="1"/>
</dbReference>
<protein>
    <submittedName>
        <fullName evidence="7">FUSC family protein</fullName>
    </submittedName>
</protein>